<evidence type="ECO:0000313" key="3">
    <source>
        <dbReference type="EMBL" id="GGY50050.1"/>
    </source>
</evidence>
<name>A0ABQ3AG24_9ACTN</name>
<feature type="compositionally biased region" description="Low complexity" evidence="1">
    <location>
        <begin position="143"/>
        <end position="156"/>
    </location>
</feature>
<proteinExistence type="predicted"/>
<feature type="chain" id="PRO_5045788966" description="Secreted protein" evidence="2">
    <location>
        <begin position="27"/>
        <end position="270"/>
    </location>
</feature>
<reference evidence="4" key="1">
    <citation type="journal article" date="2019" name="Int. J. Syst. Evol. Microbiol.">
        <title>The Global Catalogue of Microorganisms (GCM) 10K type strain sequencing project: providing services to taxonomists for standard genome sequencing and annotation.</title>
        <authorList>
            <consortium name="The Broad Institute Genomics Platform"/>
            <consortium name="The Broad Institute Genome Sequencing Center for Infectious Disease"/>
            <person name="Wu L."/>
            <person name="Ma J."/>
        </authorList>
    </citation>
    <scope>NUCLEOTIDE SEQUENCE [LARGE SCALE GENOMIC DNA]</scope>
    <source>
        <strain evidence="4">JCM 4594</strain>
    </source>
</reference>
<feature type="compositionally biased region" description="Gly residues" evidence="1">
    <location>
        <begin position="131"/>
        <end position="142"/>
    </location>
</feature>
<dbReference type="Proteomes" id="UP000600946">
    <property type="component" value="Unassembled WGS sequence"/>
</dbReference>
<sequence>MRRRAALIGVSAAMVLGLGGTLAAGAGDGGRDGYLAVGAAGNGPSAPDHAVPPSGKVELVPLDGSGPAAPPGSPGTSGTSATPSVPGTPGTPGTSPGPGGGSGSAGAPNTPAGHGGSASGGSAGNRDDPGTPGGPGPSGGSTGPSHPSGPSGTPSAPGTPPGRPSPPAGPAVLSVGAPSRSAGDHRWCENVTVQFRNTGGTAVKSGSVVFATHIIGLLGVDWATMTSSRPLPVPIAAGAVVSRTYGVCVDAWRVPLGMHVETRTVTASWG</sequence>
<keyword evidence="2" id="KW-0732">Signal</keyword>
<evidence type="ECO:0000313" key="4">
    <source>
        <dbReference type="Proteomes" id="UP000600946"/>
    </source>
</evidence>
<feature type="compositionally biased region" description="Low complexity" evidence="1">
    <location>
        <begin position="74"/>
        <end position="94"/>
    </location>
</feature>
<evidence type="ECO:0000256" key="1">
    <source>
        <dbReference type="SAM" id="MobiDB-lite"/>
    </source>
</evidence>
<evidence type="ECO:0008006" key="5">
    <source>
        <dbReference type="Google" id="ProtNLM"/>
    </source>
</evidence>
<comment type="caution">
    <text evidence="3">The sequence shown here is derived from an EMBL/GenBank/DDBJ whole genome shotgun (WGS) entry which is preliminary data.</text>
</comment>
<feature type="signal peptide" evidence="2">
    <location>
        <begin position="1"/>
        <end position="26"/>
    </location>
</feature>
<dbReference type="EMBL" id="BMUU01000009">
    <property type="protein sequence ID" value="GGY50050.1"/>
    <property type="molecule type" value="Genomic_DNA"/>
</dbReference>
<protein>
    <recommendedName>
        <fullName evidence="5">Secreted protein</fullName>
    </recommendedName>
</protein>
<evidence type="ECO:0000256" key="2">
    <source>
        <dbReference type="SAM" id="SignalP"/>
    </source>
</evidence>
<dbReference type="GeneID" id="96292972"/>
<feature type="region of interest" description="Disordered" evidence="1">
    <location>
        <begin position="43"/>
        <end position="183"/>
    </location>
</feature>
<organism evidence="3 4">
    <name type="scientific">Streptomyces xanthochromogenes</name>
    <dbReference type="NCBI Taxonomy" id="67384"/>
    <lineage>
        <taxon>Bacteria</taxon>
        <taxon>Bacillati</taxon>
        <taxon>Actinomycetota</taxon>
        <taxon>Actinomycetes</taxon>
        <taxon>Kitasatosporales</taxon>
        <taxon>Streptomycetaceae</taxon>
        <taxon>Streptomyces</taxon>
    </lineage>
</organism>
<keyword evidence="4" id="KW-1185">Reference proteome</keyword>
<accession>A0ABQ3AG24</accession>
<feature type="compositionally biased region" description="Pro residues" evidence="1">
    <location>
        <begin position="157"/>
        <end position="169"/>
    </location>
</feature>
<dbReference type="RefSeq" id="WP_190028332.1">
    <property type="nucleotide sequence ID" value="NZ_BMUU01000009.1"/>
</dbReference>
<feature type="compositionally biased region" description="Gly residues" evidence="1">
    <location>
        <begin position="113"/>
        <end position="123"/>
    </location>
</feature>
<gene>
    <name evidence="3" type="ORF">GCM10010326_50500</name>
</gene>